<organism evidence="2">
    <name type="scientific">mine drainage metagenome</name>
    <dbReference type="NCBI Taxonomy" id="410659"/>
    <lineage>
        <taxon>unclassified sequences</taxon>
        <taxon>metagenomes</taxon>
        <taxon>ecological metagenomes</taxon>
    </lineage>
</organism>
<name>A0A1J5S3Q2_9ZZZZ</name>
<dbReference type="PROSITE" id="PS51318">
    <property type="entry name" value="TAT"/>
    <property type="match status" value="1"/>
</dbReference>
<proteinExistence type="predicted"/>
<accession>A0A1J5S3Q2</accession>
<gene>
    <name evidence="2" type="primary">futA1_1</name>
    <name evidence="2" type="ORF">GALL_192680</name>
</gene>
<dbReference type="InterPro" id="IPR006311">
    <property type="entry name" value="TAT_signal"/>
</dbReference>
<evidence type="ECO:0000313" key="2">
    <source>
        <dbReference type="EMBL" id="OIQ98767.1"/>
    </source>
</evidence>
<protein>
    <submittedName>
        <fullName evidence="2">Iron uptake protein A1</fullName>
    </submittedName>
</protein>
<dbReference type="SUPFAM" id="SSF53850">
    <property type="entry name" value="Periplasmic binding protein-like II"/>
    <property type="match status" value="1"/>
</dbReference>
<dbReference type="EMBL" id="MLJW01000115">
    <property type="protein sequence ID" value="OIQ98767.1"/>
    <property type="molecule type" value="Genomic_DNA"/>
</dbReference>
<comment type="caution">
    <text evidence="2">The sequence shown here is derived from an EMBL/GenBank/DDBJ whole genome shotgun (WGS) entry which is preliminary data.</text>
</comment>
<keyword evidence="1" id="KW-0732">Signal</keyword>
<reference evidence="2" key="1">
    <citation type="submission" date="2016-10" db="EMBL/GenBank/DDBJ databases">
        <title>Sequence of Gallionella enrichment culture.</title>
        <authorList>
            <person name="Poehlein A."/>
            <person name="Muehling M."/>
            <person name="Daniel R."/>
        </authorList>
    </citation>
    <scope>NUCLEOTIDE SEQUENCE</scope>
</reference>
<dbReference type="Pfam" id="PF13343">
    <property type="entry name" value="SBP_bac_6"/>
    <property type="match status" value="1"/>
</dbReference>
<sequence>MDTNTGRRHTLKLMLGGAVAGSLMALGIPEALAQNGGSAEAASYTGADRQQRLVDGAKKEGSLMIYSSMPVHDMGVLTAAFEKKYGVKVQVWRASSESVLQRAVAEARANRFAVDIIETNGPEMESLHREKLLQAVKSPYLADIIPQALRPHGEWVGTRLNIFTQAYNTNAIKKDELPKTYHDLLNPRWKGKLGIEASDLDWFAGVVTELGEAKGLQLFRDIVATNGISVRKGHTLLDNLVVSGEVPLALTVYNYKVEQYKRKGAPIDWFAIPPAMARPNGEGLLKHAPHPNAAALFFDFMLSDAQAILVKRDFITTNKKYHSPLMNMPLSFLDPTVTLDQNEKWRKLYQQIITDQSK</sequence>
<dbReference type="AlphaFoldDB" id="A0A1J5S3Q2"/>
<dbReference type="Gene3D" id="3.40.190.10">
    <property type="entry name" value="Periplasmic binding protein-like II"/>
    <property type="match status" value="2"/>
</dbReference>
<dbReference type="PANTHER" id="PTHR30006">
    <property type="entry name" value="THIAMINE-BINDING PERIPLASMIC PROTEIN-RELATED"/>
    <property type="match status" value="1"/>
</dbReference>
<evidence type="ECO:0000256" key="1">
    <source>
        <dbReference type="ARBA" id="ARBA00022729"/>
    </source>
</evidence>
<dbReference type="PANTHER" id="PTHR30006:SF24">
    <property type="entry name" value="SLL0237 PROTEIN"/>
    <property type="match status" value="1"/>
</dbReference>